<dbReference type="InterPro" id="IPR022941">
    <property type="entry name" value="SRP54"/>
</dbReference>
<gene>
    <name evidence="9" type="primary">ffh</name>
    <name evidence="11" type="ORF">HGMM_F34F02C21</name>
</gene>
<dbReference type="Pfam" id="PF02881">
    <property type="entry name" value="SRP54_N"/>
    <property type="match status" value="1"/>
</dbReference>
<dbReference type="SUPFAM" id="SSF52540">
    <property type="entry name" value="P-loop containing nucleoside triphosphate hydrolases"/>
    <property type="match status" value="1"/>
</dbReference>
<accession>H5SIU8</accession>
<dbReference type="AlphaFoldDB" id="H5SIU8"/>
<dbReference type="InterPro" id="IPR027417">
    <property type="entry name" value="P-loop_NTPase"/>
</dbReference>
<dbReference type="SMART" id="SM00963">
    <property type="entry name" value="SRP54_N"/>
    <property type="match status" value="1"/>
</dbReference>
<comment type="subunit">
    <text evidence="9">Part of the signal recognition particle protein translocation system, which is composed of SRP and FtsY.</text>
</comment>
<dbReference type="InterPro" id="IPR000897">
    <property type="entry name" value="SRP54_GTPase_dom"/>
</dbReference>
<feature type="binding site" evidence="9">
    <location>
        <begin position="107"/>
        <end position="114"/>
    </location>
    <ligand>
        <name>GTP</name>
        <dbReference type="ChEBI" id="CHEBI:37565"/>
    </ligand>
</feature>
<dbReference type="InterPro" id="IPR013822">
    <property type="entry name" value="Signal_recog_particl_SRP54_hlx"/>
</dbReference>
<evidence type="ECO:0000256" key="6">
    <source>
        <dbReference type="ARBA" id="ARBA00023135"/>
    </source>
</evidence>
<reference evidence="11" key="2">
    <citation type="journal article" date="2012" name="PLoS ONE">
        <title>A Deeply Branching Thermophilic Bacterium with an Ancient Acetyl-CoA Pathway Dominates a Subsurface Ecosystem.</title>
        <authorList>
            <person name="Takami H."/>
            <person name="Noguchi H."/>
            <person name="Takaki Y."/>
            <person name="Uchiyama I."/>
            <person name="Toyoda A."/>
            <person name="Nishi S."/>
            <person name="Chee G.-J."/>
            <person name="Arai W."/>
            <person name="Nunoura T."/>
            <person name="Itoh T."/>
            <person name="Hattori M."/>
            <person name="Takai K."/>
        </authorList>
    </citation>
    <scope>NUCLEOTIDE SEQUENCE</scope>
</reference>
<dbReference type="PANTHER" id="PTHR11564:SF5">
    <property type="entry name" value="SIGNAL RECOGNITION PARTICLE SUBUNIT SRP54"/>
    <property type="match status" value="1"/>
</dbReference>
<dbReference type="Gene3D" id="1.20.120.140">
    <property type="entry name" value="Signal recognition particle SRP54, nucleotide-binding domain"/>
    <property type="match status" value="1"/>
</dbReference>
<protein>
    <recommendedName>
        <fullName evidence="9">Signal recognition particle protein</fullName>
        <ecNumber evidence="9">3.6.5.4</ecNumber>
    </recommendedName>
    <alternativeName>
        <fullName evidence="9">Fifty-four homolog</fullName>
    </alternativeName>
</protein>
<reference evidence="11" key="1">
    <citation type="journal article" date="2005" name="Environ. Microbiol.">
        <title>Genetic and functional properties of uncultivated thermophilic crenarchaeotes from a subsurface gold mine as revealed by analysis of genome fragments.</title>
        <authorList>
            <person name="Nunoura T."/>
            <person name="Hirayama H."/>
            <person name="Takami H."/>
            <person name="Oida H."/>
            <person name="Nishi S."/>
            <person name="Shimamura S."/>
            <person name="Suzuki Y."/>
            <person name="Inagaki F."/>
            <person name="Takai K."/>
            <person name="Nealson K.H."/>
            <person name="Horikoshi K."/>
        </authorList>
    </citation>
    <scope>NUCLEOTIDE SEQUENCE</scope>
</reference>
<dbReference type="GO" id="GO:0005525">
    <property type="term" value="F:GTP binding"/>
    <property type="evidence" value="ECO:0007669"/>
    <property type="project" value="UniProtKB-UniRule"/>
</dbReference>
<feature type="binding site" evidence="9">
    <location>
        <begin position="189"/>
        <end position="193"/>
    </location>
    <ligand>
        <name>GTP</name>
        <dbReference type="ChEBI" id="CHEBI:37565"/>
    </ligand>
</feature>
<dbReference type="GO" id="GO:0048500">
    <property type="term" value="C:signal recognition particle"/>
    <property type="evidence" value="ECO:0007669"/>
    <property type="project" value="UniProtKB-UniRule"/>
</dbReference>
<dbReference type="PANTHER" id="PTHR11564">
    <property type="entry name" value="SIGNAL RECOGNITION PARTICLE 54K PROTEIN SRP54"/>
    <property type="match status" value="1"/>
</dbReference>
<dbReference type="SMART" id="SM00382">
    <property type="entry name" value="AAA"/>
    <property type="match status" value="1"/>
</dbReference>
<feature type="domain" description="SRP54-type proteins GTP-binding" evidence="10">
    <location>
        <begin position="268"/>
        <end position="281"/>
    </location>
</feature>
<comment type="similarity">
    <text evidence="1 9">Belongs to the GTP-binding SRP family. SRP54 subfamily.</text>
</comment>
<comment type="subcellular location">
    <subcellularLocation>
        <location evidence="9">Cytoplasm</location>
    </subcellularLocation>
    <text evidence="9">The SRP-RNC complex is targeted to the cytoplasmic membrane.</text>
</comment>
<evidence type="ECO:0000256" key="7">
    <source>
        <dbReference type="ARBA" id="ARBA00023274"/>
    </source>
</evidence>
<dbReference type="Gene3D" id="3.40.50.300">
    <property type="entry name" value="P-loop containing nucleotide triphosphate hydrolases"/>
    <property type="match status" value="1"/>
</dbReference>
<dbReference type="SUPFAM" id="SSF47446">
    <property type="entry name" value="Signal peptide-binding domain"/>
    <property type="match status" value="1"/>
</dbReference>
<keyword evidence="7 9" id="KW-0687">Ribonucleoprotein</keyword>
<keyword evidence="6 9" id="KW-0733">Signal recognition particle</keyword>
<comment type="function">
    <text evidence="9">Involved in targeting and insertion of nascent membrane proteins into the cytoplasmic membrane. Binds to the hydrophobic signal sequence of the ribosome-nascent chain (RNC) as it emerges from the ribosomes. The SRP-RNC complex is then targeted to the cytoplasmic membrane where it interacts with the SRP receptor FtsY.</text>
</comment>
<dbReference type="InterPro" id="IPR042101">
    <property type="entry name" value="SRP54_N_sf"/>
</dbReference>
<dbReference type="PROSITE" id="PS00300">
    <property type="entry name" value="SRP54"/>
    <property type="match status" value="1"/>
</dbReference>
<dbReference type="EC" id="3.6.5.4" evidence="9"/>
<keyword evidence="4 9" id="KW-0694">RNA-binding</keyword>
<evidence type="ECO:0000256" key="1">
    <source>
        <dbReference type="ARBA" id="ARBA00005450"/>
    </source>
</evidence>
<dbReference type="Pfam" id="PF02978">
    <property type="entry name" value="SRP_SPB"/>
    <property type="match status" value="1"/>
</dbReference>
<dbReference type="HAMAP" id="MF_00306">
    <property type="entry name" value="SRP54"/>
    <property type="match status" value="1"/>
</dbReference>
<keyword evidence="9" id="KW-0963">Cytoplasm</keyword>
<evidence type="ECO:0000259" key="10">
    <source>
        <dbReference type="PROSITE" id="PS00300"/>
    </source>
</evidence>
<dbReference type="EMBL" id="AP011737">
    <property type="protein sequence ID" value="BAL56084.1"/>
    <property type="molecule type" value="Genomic_DNA"/>
</dbReference>
<comment type="catalytic activity">
    <reaction evidence="8 9">
        <text>GTP + H2O = GDP + phosphate + H(+)</text>
        <dbReference type="Rhea" id="RHEA:19669"/>
        <dbReference type="ChEBI" id="CHEBI:15377"/>
        <dbReference type="ChEBI" id="CHEBI:15378"/>
        <dbReference type="ChEBI" id="CHEBI:37565"/>
        <dbReference type="ChEBI" id="CHEBI:43474"/>
        <dbReference type="ChEBI" id="CHEBI:58189"/>
        <dbReference type="EC" id="3.6.5.4"/>
    </reaction>
</comment>
<evidence type="ECO:0000256" key="4">
    <source>
        <dbReference type="ARBA" id="ARBA00022884"/>
    </source>
</evidence>
<evidence type="ECO:0000313" key="11">
    <source>
        <dbReference type="EMBL" id="BAL56084.1"/>
    </source>
</evidence>
<keyword evidence="3 9" id="KW-0378">Hydrolase</keyword>
<feature type="binding site" evidence="9">
    <location>
        <begin position="247"/>
        <end position="250"/>
    </location>
    <ligand>
        <name>GTP</name>
        <dbReference type="ChEBI" id="CHEBI:37565"/>
    </ligand>
</feature>
<dbReference type="InterPro" id="IPR003593">
    <property type="entry name" value="AAA+_ATPase"/>
</dbReference>
<dbReference type="InterPro" id="IPR036891">
    <property type="entry name" value="Signal_recog_part_SRP54_M_sf"/>
</dbReference>
<dbReference type="InterPro" id="IPR004125">
    <property type="entry name" value="Signal_recog_particle_SRP54_M"/>
</dbReference>
<comment type="domain">
    <text evidence="9">Composed of three domains: the N-terminal N domain, which is responsible for interactions with the ribosome, the central G domain, which binds GTP, and the C-terminal M domain, which binds the RNA and the signal sequence of the RNC.</text>
</comment>
<dbReference type="Pfam" id="PF00448">
    <property type="entry name" value="SRP54"/>
    <property type="match status" value="1"/>
</dbReference>
<dbReference type="SMART" id="SM00962">
    <property type="entry name" value="SRP54"/>
    <property type="match status" value="1"/>
</dbReference>
<dbReference type="CDD" id="cd18539">
    <property type="entry name" value="SRP_G"/>
    <property type="match status" value="1"/>
</dbReference>
<evidence type="ECO:0000256" key="5">
    <source>
        <dbReference type="ARBA" id="ARBA00023134"/>
    </source>
</evidence>
<keyword evidence="5 9" id="KW-0342">GTP-binding</keyword>
<evidence type="ECO:0000256" key="3">
    <source>
        <dbReference type="ARBA" id="ARBA00022801"/>
    </source>
</evidence>
<evidence type="ECO:0000256" key="8">
    <source>
        <dbReference type="ARBA" id="ARBA00048027"/>
    </source>
</evidence>
<dbReference type="GO" id="GO:0008312">
    <property type="term" value="F:7S RNA binding"/>
    <property type="evidence" value="ECO:0007669"/>
    <property type="project" value="InterPro"/>
</dbReference>
<organism evidence="11">
    <name type="scientific">uncultured Acidobacteriota bacterium</name>
    <dbReference type="NCBI Taxonomy" id="171953"/>
    <lineage>
        <taxon>Bacteria</taxon>
        <taxon>Pseudomonadati</taxon>
        <taxon>Acidobacteriota</taxon>
        <taxon>environmental samples</taxon>
    </lineage>
</organism>
<dbReference type="GO" id="GO:0003924">
    <property type="term" value="F:GTPase activity"/>
    <property type="evidence" value="ECO:0007669"/>
    <property type="project" value="UniProtKB-UniRule"/>
</dbReference>
<dbReference type="Gene3D" id="1.10.260.30">
    <property type="entry name" value="Signal recognition particle, SRP54 subunit, M-domain"/>
    <property type="match status" value="1"/>
</dbReference>
<keyword evidence="2 9" id="KW-0547">Nucleotide-binding</keyword>
<proteinExistence type="inferred from homology"/>
<dbReference type="GO" id="GO:0006614">
    <property type="term" value="P:SRP-dependent cotranslational protein targeting to membrane"/>
    <property type="evidence" value="ECO:0007669"/>
    <property type="project" value="InterPro"/>
</dbReference>
<dbReference type="NCBIfam" id="TIGR00959">
    <property type="entry name" value="ffh"/>
    <property type="match status" value="1"/>
</dbReference>
<name>H5SIU8_9BACT</name>
<dbReference type="InterPro" id="IPR004780">
    <property type="entry name" value="SRP"/>
</dbReference>
<sequence>MFDALSEKLRRVIRDLRGHGKLTEADVEAALREIRLALLEADVHFRVVKQFIERVREKALGQEVWASLSPAQQVIKIVYEELTEMLGGTSTRLLLTSRIPNVILLVGLQGSGKTTTAGKLARYLAEQGRNPLLVSADVYRPAAREQLAVIAREIRRPVFEDPSVNDPVELCRRARRHAEVTGFDPVLVDTAGRLHVDEELMAELEAIKRETRPVEVLFVADAMTGQDAVRSAEEFHRRIGISGVILTKMDGDTRGGAALSIKAVTGQPIKFIGVGEKADALEPFYPDRMASRILGMGDVLSLIERVQAEVDEREAARWQEKLRREEFTLEDFLEQLRLAKRFGSVGKLFELLPAEMLKIVGVGRLTPEQMAQFERQLKRAEAIINSMTPEERRNYRLIDGSRRRRIARGSGTTVEEVNALLKQYVEMRQMMKRLREGKLPFGKFWGGGAHRRKKRH</sequence>
<evidence type="ECO:0000256" key="2">
    <source>
        <dbReference type="ARBA" id="ARBA00022741"/>
    </source>
</evidence>
<evidence type="ECO:0000256" key="9">
    <source>
        <dbReference type="HAMAP-Rule" id="MF_00306"/>
    </source>
</evidence>